<dbReference type="GO" id="GO:0016740">
    <property type="term" value="F:transferase activity"/>
    <property type="evidence" value="ECO:0007669"/>
    <property type="project" value="UniProtKB-KW"/>
</dbReference>
<protein>
    <submittedName>
        <fullName evidence="2">Fatty acid synthase beta subunit dehydratase</fullName>
    </submittedName>
</protein>
<dbReference type="PANTHER" id="PTHR10982">
    <property type="entry name" value="MALONYL COA-ACYL CARRIER PROTEIN TRANSACYLASE"/>
    <property type="match status" value="1"/>
</dbReference>
<evidence type="ECO:0000313" key="2">
    <source>
        <dbReference type="EMBL" id="SLM38922.1"/>
    </source>
</evidence>
<accession>A0A1W5D7L7</accession>
<dbReference type="Proteomes" id="UP000192927">
    <property type="component" value="Unassembled WGS sequence"/>
</dbReference>
<reference evidence="3" key="1">
    <citation type="submission" date="2017-03" db="EMBL/GenBank/DDBJ databases">
        <authorList>
            <person name="Sharma R."/>
            <person name="Thines M."/>
        </authorList>
    </citation>
    <scope>NUCLEOTIDE SEQUENCE [LARGE SCALE GENOMIC DNA]</scope>
</reference>
<proteinExistence type="predicted"/>
<evidence type="ECO:0000256" key="1">
    <source>
        <dbReference type="ARBA" id="ARBA00022679"/>
    </source>
</evidence>
<dbReference type="InterPro" id="IPR013785">
    <property type="entry name" value="Aldolase_TIM"/>
</dbReference>
<dbReference type="EMBL" id="FWEW01003119">
    <property type="protein sequence ID" value="SLM38922.1"/>
    <property type="molecule type" value="Genomic_DNA"/>
</dbReference>
<organism evidence="2 3">
    <name type="scientific">Lasallia pustulata</name>
    <dbReference type="NCBI Taxonomy" id="136370"/>
    <lineage>
        <taxon>Eukaryota</taxon>
        <taxon>Fungi</taxon>
        <taxon>Dikarya</taxon>
        <taxon>Ascomycota</taxon>
        <taxon>Pezizomycotina</taxon>
        <taxon>Lecanoromycetes</taxon>
        <taxon>OSLEUM clade</taxon>
        <taxon>Umbilicariomycetidae</taxon>
        <taxon>Umbilicariales</taxon>
        <taxon>Umbilicariaceae</taxon>
        <taxon>Lasallia</taxon>
    </lineage>
</organism>
<evidence type="ECO:0000313" key="3">
    <source>
        <dbReference type="Proteomes" id="UP000192927"/>
    </source>
</evidence>
<sequence>MAVRYSTKVDEPIKDILDGVHNDHIEALVKDVYGGSEANVPVVEYFGGKILAPSDTVAELDGVSVIHDGSRTTYRLPTSTTATLPDMSIFRELAIRTIL</sequence>
<dbReference type="Gene3D" id="3.20.20.70">
    <property type="entry name" value="Aldolase class I"/>
    <property type="match status" value="1"/>
</dbReference>
<name>A0A1W5D7L7_9LECA</name>
<keyword evidence="1" id="KW-0808">Transferase</keyword>
<dbReference type="AlphaFoldDB" id="A0A1W5D7L7"/>
<dbReference type="InterPro" id="IPR050830">
    <property type="entry name" value="Fungal_FAS"/>
</dbReference>
<dbReference type="PANTHER" id="PTHR10982:SF21">
    <property type="entry name" value="FATTY ACID SYNTHASE SUBUNIT BETA"/>
    <property type="match status" value="1"/>
</dbReference>
<keyword evidence="3" id="KW-1185">Reference proteome</keyword>